<keyword evidence="1" id="KW-1133">Transmembrane helix</keyword>
<evidence type="ECO:0000313" key="3">
    <source>
        <dbReference type="Proteomes" id="UP001163719"/>
    </source>
</evidence>
<keyword evidence="3" id="KW-1185">Reference proteome</keyword>
<sequence length="176" mass="19963">MKTILKILGIIILLIIAYAVIAMLAFSKDYHFEKSIIINAPKEKVWEQVSSMKAFNQWNPWLKLDKNMSLVYSGTAGEVGDKYCWDSQNDDAGAGCQEIKELVLGQKQKTEMIFKKPFEGQATSDIILTSEGNATKVTWTMDTEQDAMMKVMRPMMDYQMGKSYGEGLDNLKKLLE</sequence>
<dbReference type="Proteomes" id="UP001163719">
    <property type="component" value="Unassembled WGS sequence"/>
</dbReference>
<dbReference type="SUPFAM" id="SSF55961">
    <property type="entry name" value="Bet v1-like"/>
    <property type="match status" value="1"/>
</dbReference>
<comment type="caution">
    <text evidence="2">The sequence shown here is derived from an EMBL/GenBank/DDBJ whole genome shotgun (WGS) entry which is preliminary data.</text>
</comment>
<gene>
    <name evidence="2" type="ORF">OH806_01325</name>
</gene>
<proteinExistence type="predicted"/>
<name>A0ABT3HJF8_9FLAO</name>
<dbReference type="Gene3D" id="3.30.530.20">
    <property type="match status" value="1"/>
</dbReference>
<dbReference type="CDD" id="cd07818">
    <property type="entry name" value="SRPBCC_1"/>
    <property type="match status" value="1"/>
</dbReference>
<dbReference type="InterPro" id="IPR019587">
    <property type="entry name" value="Polyketide_cyclase/dehydratase"/>
</dbReference>
<protein>
    <submittedName>
        <fullName evidence="2">SRPBCC family protein</fullName>
    </submittedName>
</protein>
<keyword evidence="1" id="KW-0812">Transmembrane</keyword>
<organism evidence="2 3">
    <name type="scientific">Chryseobacterium oryctis</name>
    <dbReference type="NCBI Taxonomy" id="2952618"/>
    <lineage>
        <taxon>Bacteria</taxon>
        <taxon>Pseudomonadati</taxon>
        <taxon>Bacteroidota</taxon>
        <taxon>Flavobacteriia</taxon>
        <taxon>Flavobacteriales</taxon>
        <taxon>Weeksellaceae</taxon>
        <taxon>Chryseobacterium group</taxon>
        <taxon>Chryseobacterium</taxon>
    </lineage>
</organism>
<dbReference type="Pfam" id="PF10604">
    <property type="entry name" value="Polyketide_cyc2"/>
    <property type="match status" value="1"/>
</dbReference>
<reference evidence="2" key="1">
    <citation type="submission" date="2022-10" db="EMBL/GenBank/DDBJ databases">
        <title>Chryseobacterium babae sp. nov. isolated from the gut of the beetle Oryctes rhinoceros, and Chryseobacterium kimseyorum sp. nov., isolated from a stick insect rearing cage.</title>
        <authorList>
            <person name="Shelomi M."/>
            <person name="Han C.-J."/>
            <person name="Chen W.-M."/>
            <person name="Chen H.-K."/>
            <person name="Liaw S.-J."/>
            <person name="Muhle E."/>
            <person name="Clermont D."/>
        </authorList>
    </citation>
    <scope>NUCLEOTIDE SEQUENCE</scope>
    <source>
        <strain evidence="2">WLa1L2M3</strain>
    </source>
</reference>
<keyword evidence="1" id="KW-0472">Membrane</keyword>
<dbReference type="InterPro" id="IPR023393">
    <property type="entry name" value="START-like_dom_sf"/>
</dbReference>
<dbReference type="EMBL" id="JAPDHV010000001">
    <property type="protein sequence ID" value="MCW3159919.1"/>
    <property type="molecule type" value="Genomic_DNA"/>
</dbReference>
<accession>A0ABT3HJF8</accession>
<feature type="transmembrane region" description="Helical" evidence="1">
    <location>
        <begin position="7"/>
        <end position="26"/>
    </location>
</feature>
<evidence type="ECO:0000313" key="2">
    <source>
        <dbReference type="EMBL" id="MCW3159919.1"/>
    </source>
</evidence>
<evidence type="ECO:0000256" key="1">
    <source>
        <dbReference type="SAM" id="Phobius"/>
    </source>
</evidence>
<dbReference type="RefSeq" id="WP_264741891.1">
    <property type="nucleotide sequence ID" value="NZ_JAPDHV010000001.1"/>
</dbReference>